<keyword evidence="2" id="KW-0732">Signal</keyword>
<evidence type="ECO:0000313" key="4">
    <source>
        <dbReference type="Proteomes" id="UP000077115"/>
    </source>
</evidence>
<reference evidence="3 4" key="1">
    <citation type="submission" date="2006-10" db="EMBL/GenBank/DDBJ databases">
        <title>The Genome Sequence of Batrachochytrium dendrobatidis JEL423.</title>
        <authorList>
            <consortium name="The Broad Institute Genome Sequencing Platform"/>
            <person name="Birren B."/>
            <person name="Lander E."/>
            <person name="Galagan J."/>
            <person name="Cuomo C."/>
            <person name="Devon K."/>
            <person name="Jaffe D."/>
            <person name="Butler J."/>
            <person name="Alvarez P."/>
            <person name="Gnerre S."/>
            <person name="Grabherr M."/>
            <person name="Kleber M."/>
            <person name="Mauceli E."/>
            <person name="Brockman W."/>
            <person name="Young S."/>
            <person name="LaButti K."/>
            <person name="Sykes S."/>
            <person name="DeCaprio D."/>
            <person name="Crawford M."/>
            <person name="Koehrsen M."/>
            <person name="Engels R."/>
            <person name="Montgomery P."/>
            <person name="Pearson M."/>
            <person name="Howarth C."/>
            <person name="Larson L."/>
            <person name="White J."/>
            <person name="O'Leary S."/>
            <person name="Kodira C."/>
            <person name="Zeng Q."/>
            <person name="Yandava C."/>
            <person name="Alvarado L."/>
            <person name="Longcore J."/>
            <person name="James T."/>
        </authorList>
    </citation>
    <scope>NUCLEOTIDE SEQUENCE [LARGE SCALE GENOMIC DNA]</scope>
    <source>
        <strain evidence="3 4">JEL423</strain>
    </source>
</reference>
<proteinExistence type="predicted"/>
<feature type="chain" id="PRO_5008077758" evidence="2">
    <location>
        <begin position="21"/>
        <end position="299"/>
    </location>
</feature>
<organism evidence="3 4">
    <name type="scientific">Batrachochytrium dendrobatidis (strain JEL423)</name>
    <dbReference type="NCBI Taxonomy" id="403673"/>
    <lineage>
        <taxon>Eukaryota</taxon>
        <taxon>Fungi</taxon>
        <taxon>Fungi incertae sedis</taxon>
        <taxon>Chytridiomycota</taxon>
        <taxon>Chytridiomycota incertae sedis</taxon>
        <taxon>Chytridiomycetes</taxon>
        <taxon>Rhizophydiales</taxon>
        <taxon>Rhizophydiales incertae sedis</taxon>
        <taxon>Batrachochytrium</taxon>
    </lineage>
</organism>
<feature type="compositionally biased region" description="Polar residues" evidence="1">
    <location>
        <begin position="231"/>
        <end position="243"/>
    </location>
</feature>
<evidence type="ECO:0000256" key="2">
    <source>
        <dbReference type="SAM" id="SignalP"/>
    </source>
</evidence>
<dbReference type="Proteomes" id="UP000077115">
    <property type="component" value="Unassembled WGS sequence"/>
</dbReference>
<accession>A0A177WPN3</accession>
<dbReference type="PROSITE" id="PS51257">
    <property type="entry name" value="PROKAR_LIPOPROTEIN"/>
    <property type="match status" value="1"/>
</dbReference>
<name>A0A177WPN3_BATDL</name>
<sequence length="299" mass="33865">MKLAVAVLSSILLACSVTTANPVDPSESTDDEDGISTFIPSATTSTEDNTFTVIPTVFKGVEYNFWIDANPDGIGLGALDDALSDNVKHLLDKYVELQDGRNQQRKIYWPLKSRYDSQYDVVVGVKKDLKVLEYLSQDDDSLKYYIEIRKTKLDHEKQLSKLDKIRKSFYECQFKIGLLVEKKSETDERIVSLILGTPLDVVTVIYKSSLIRGTPSVKDYLEQQSSKYESLGQNPIDQEYQNPSDQQRQDLQSSLDTLSGSGSFEQKVPSNKRQGFSKFMSRLGSFFGRPKREDREPLI</sequence>
<feature type="signal peptide" evidence="2">
    <location>
        <begin position="1"/>
        <end position="20"/>
    </location>
</feature>
<reference evidence="3 4" key="2">
    <citation type="submission" date="2016-05" db="EMBL/GenBank/DDBJ databases">
        <title>Lineage-specific infection strategies underlie the spectrum of fungal disease in amphibians.</title>
        <authorList>
            <person name="Cuomo C.A."/>
            <person name="Farrer R.A."/>
            <person name="James T."/>
            <person name="Longcore J."/>
            <person name="Birren B."/>
        </authorList>
    </citation>
    <scope>NUCLEOTIDE SEQUENCE [LARGE SCALE GENOMIC DNA]</scope>
    <source>
        <strain evidence="3 4">JEL423</strain>
    </source>
</reference>
<dbReference type="AlphaFoldDB" id="A0A177WPN3"/>
<evidence type="ECO:0000256" key="1">
    <source>
        <dbReference type="SAM" id="MobiDB-lite"/>
    </source>
</evidence>
<protein>
    <submittedName>
        <fullName evidence="3">Uncharacterized protein</fullName>
    </submittedName>
</protein>
<gene>
    <name evidence="3" type="ORF">BDEG_25557</name>
</gene>
<feature type="compositionally biased region" description="Low complexity" evidence="1">
    <location>
        <begin position="244"/>
        <end position="263"/>
    </location>
</feature>
<feature type="region of interest" description="Disordered" evidence="1">
    <location>
        <begin position="231"/>
        <end position="275"/>
    </location>
</feature>
<dbReference type="VEuPathDB" id="FungiDB:BDEG_25557"/>
<evidence type="ECO:0000313" key="3">
    <source>
        <dbReference type="EMBL" id="OAJ42053.1"/>
    </source>
</evidence>
<dbReference type="EMBL" id="DS022306">
    <property type="protein sequence ID" value="OAJ42053.1"/>
    <property type="molecule type" value="Genomic_DNA"/>
</dbReference>